<proteinExistence type="inferred from homology"/>
<reference evidence="8" key="1">
    <citation type="journal article" date="2019" name="Int. J. Syst. Evol. Microbiol.">
        <title>The Global Catalogue of Microorganisms (GCM) 10K type strain sequencing project: providing services to taxonomists for standard genome sequencing and annotation.</title>
        <authorList>
            <consortium name="The Broad Institute Genomics Platform"/>
            <consortium name="The Broad Institute Genome Sequencing Center for Infectious Disease"/>
            <person name="Wu L."/>
            <person name="Ma J."/>
        </authorList>
    </citation>
    <scope>NUCLEOTIDE SEQUENCE [LARGE SCALE GENOMIC DNA]</scope>
    <source>
        <strain evidence="8">CGMCC 1.13718</strain>
    </source>
</reference>
<accession>A0ABW1YSJ2</accession>
<dbReference type="PIRSF" id="PIRSF006157">
    <property type="entry name" value="Doxgns_DODA"/>
    <property type="match status" value="1"/>
</dbReference>
<comment type="caution">
    <text evidence="7">The sequence shown here is derived from an EMBL/GenBank/DDBJ whole genome shotgun (WGS) entry which is preliminary data.</text>
</comment>
<evidence type="ECO:0000313" key="7">
    <source>
        <dbReference type="EMBL" id="MFC6635731.1"/>
    </source>
</evidence>
<dbReference type="PANTHER" id="PTHR30096">
    <property type="entry name" value="4,5-DOPA DIOXYGENASE EXTRADIOL-LIKE PROTEIN"/>
    <property type="match status" value="1"/>
</dbReference>
<dbReference type="Pfam" id="PF02900">
    <property type="entry name" value="LigB"/>
    <property type="match status" value="1"/>
</dbReference>
<feature type="domain" description="Extradiol ring-cleavage dioxygenase class III enzyme subunit B" evidence="6">
    <location>
        <begin position="25"/>
        <end position="241"/>
    </location>
</feature>
<dbReference type="RefSeq" id="WP_193192520.1">
    <property type="nucleotide sequence ID" value="NZ_JACZFR010000029.1"/>
</dbReference>
<protein>
    <submittedName>
        <fullName evidence="7">4,5-DOPA dioxygenase extradiol</fullName>
        <ecNumber evidence="7">1.13.11.29</ecNumber>
    </submittedName>
</protein>
<dbReference type="NCBIfam" id="NF007914">
    <property type="entry name" value="PRK10628.1"/>
    <property type="match status" value="1"/>
</dbReference>
<dbReference type="PANTHER" id="PTHR30096:SF0">
    <property type="entry name" value="4,5-DOPA DIOXYGENASE EXTRADIOL-LIKE PROTEIN"/>
    <property type="match status" value="1"/>
</dbReference>
<organism evidence="7 8">
    <name type="scientific">Microbulbifer taiwanensis</name>
    <dbReference type="NCBI Taxonomy" id="986746"/>
    <lineage>
        <taxon>Bacteria</taxon>
        <taxon>Pseudomonadati</taxon>
        <taxon>Pseudomonadota</taxon>
        <taxon>Gammaproteobacteria</taxon>
        <taxon>Cellvibrionales</taxon>
        <taxon>Microbulbiferaceae</taxon>
        <taxon>Microbulbifer</taxon>
    </lineage>
</organism>
<evidence type="ECO:0000256" key="3">
    <source>
        <dbReference type="ARBA" id="ARBA00022723"/>
    </source>
</evidence>
<comment type="similarity">
    <text evidence="2">Belongs to the DODA-type extradiol aromatic ring-opening dioxygenase family.</text>
</comment>
<dbReference type="Proteomes" id="UP001596425">
    <property type="component" value="Unassembled WGS sequence"/>
</dbReference>
<gene>
    <name evidence="7" type="primary">ygiD</name>
    <name evidence="7" type="ORF">ACFQBM_20875</name>
</gene>
<comment type="cofactor">
    <cofactor evidence="1">
        <name>Zn(2+)</name>
        <dbReference type="ChEBI" id="CHEBI:29105"/>
    </cofactor>
</comment>
<dbReference type="GO" id="GO:0050297">
    <property type="term" value="F:stizolobate synthase activity"/>
    <property type="evidence" value="ECO:0007669"/>
    <property type="project" value="UniProtKB-EC"/>
</dbReference>
<dbReference type="SUPFAM" id="SSF53213">
    <property type="entry name" value="LigB-like"/>
    <property type="match status" value="1"/>
</dbReference>
<dbReference type="EC" id="1.13.11.29" evidence="7"/>
<dbReference type="EMBL" id="JBHSVR010000001">
    <property type="protein sequence ID" value="MFC6635731.1"/>
    <property type="molecule type" value="Genomic_DNA"/>
</dbReference>
<keyword evidence="7" id="KW-0223">Dioxygenase</keyword>
<dbReference type="CDD" id="cd07363">
    <property type="entry name" value="45_DOPA_Dioxygenase"/>
    <property type="match status" value="1"/>
</dbReference>
<evidence type="ECO:0000256" key="1">
    <source>
        <dbReference type="ARBA" id="ARBA00001947"/>
    </source>
</evidence>
<keyword evidence="5 7" id="KW-0560">Oxidoreductase</keyword>
<keyword evidence="3" id="KW-0479">Metal-binding</keyword>
<sequence length="260" mass="28921">MSEQRMPVLFIGHGSPMNAIESNPYTESWRRLGERLPRPRAILAISAHWYTDGTHVTAMARPQTLHDFRGFPPSLYECEYPAPGAPQLARRIRQLLEPMNIGLSNDWGLDHGSWSVLMQMYPRAEIPTLQLSIDAGKPAEFHYQLGQQLRALRDEGVLILASGNVVHNLGLLRREANAEPYDWASAFNDRVRNALIDGDHGFLIHCEQAGAEARLSIPTAEHFLPLLYILGASDGGDKLEFPCDGIALGAISMLSVLYAR</sequence>
<keyword evidence="8" id="KW-1185">Reference proteome</keyword>
<keyword evidence="4" id="KW-0862">Zinc</keyword>
<name>A0ABW1YSJ2_9GAMM</name>
<evidence type="ECO:0000313" key="8">
    <source>
        <dbReference type="Proteomes" id="UP001596425"/>
    </source>
</evidence>
<dbReference type="InterPro" id="IPR014436">
    <property type="entry name" value="Extradiol_dOase_DODA"/>
</dbReference>
<dbReference type="InterPro" id="IPR004183">
    <property type="entry name" value="Xdiol_dOase_suB"/>
</dbReference>
<evidence type="ECO:0000256" key="5">
    <source>
        <dbReference type="ARBA" id="ARBA00023002"/>
    </source>
</evidence>
<evidence type="ECO:0000256" key="4">
    <source>
        <dbReference type="ARBA" id="ARBA00022833"/>
    </source>
</evidence>
<dbReference type="Gene3D" id="3.40.830.10">
    <property type="entry name" value="LigB-like"/>
    <property type="match status" value="1"/>
</dbReference>
<evidence type="ECO:0000256" key="2">
    <source>
        <dbReference type="ARBA" id="ARBA00007581"/>
    </source>
</evidence>
<evidence type="ECO:0000259" key="6">
    <source>
        <dbReference type="Pfam" id="PF02900"/>
    </source>
</evidence>